<keyword evidence="1" id="KW-0547">Nucleotide-binding</keyword>
<comment type="subunit">
    <text evidence="1">Forms a complex composed of PxpA, PxpB and PxpC.</text>
</comment>
<protein>
    <recommendedName>
        <fullName evidence="1">5-oxoprolinase subunit A</fullName>
        <shortName evidence="1">5-OPase subunit A</shortName>
        <ecNumber evidence="1">3.5.2.9</ecNumber>
    </recommendedName>
    <alternativeName>
        <fullName evidence="1">5-oxoprolinase (ATP-hydrolyzing) subunit A</fullName>
    </alternativeName>
</protein>
<dbReference type="EC" id="3.5.2.9" evidence="1"/>
<evidence type="ECO:0000313" key="2">
    <source>
        <dbReference type="EMBL" id="EWY41261.1"/>
    </source>
</evidence>
<dbReference type="CDD" id="cd10787">
    <property type="entry name" value="LamB_YcsF_like"/>
    <property type="match status" value="1"/>
</dbReference>
<dbReference type="NCBIfam" id="NF003816">
    <property type="entry name" value="PRK05406.1-5"/>
    <property type="match status" value="1"/>
</dbReference>
<reference evidence="2 3" key="1">
    <citation type="submission" date="2013-08" db="EMBL/GenBank/DDBJ databases">
        <title>The genome sequence of Skermanella stibiiresistens.</title>
        <authorList>
            <person name="Zhu W."/>
            <person name="Wang G."/>
        </authorList>
    </citation>
    <scope>NUCLEOTIDE SEQUENCE [LARGE SCALE GENOMIC DNA]</scope>
    <source>
        <strain evidence="2 3">SB22</strain>
    </source>
</reference>
<evidence type="ECO:0000313" key="3">
    <source>
        <dbReference type="Proteomes" id="UP000019486"/>
    </source>
</evidence>
<keyword evidence="3" id="KW-1185">Reference proteome</keyword>
<comment type="similarity">
    <text evidence="1">Belongs to the LamB/PxpA family.</text>
</comment>
<dbReference type="EMBL" id="AVFL01000004">
    <property type="protein sequence ID" value="EWY41261.1"/>
    <property type="molecule type" value="Genomic_DNA"/>
</dbReference>
<comment type="function">
    <text evidence="1">Catalyzes the cleavage of 5-oxoproline to form L-glutamate coupled to the hydrolysis of ATP to ADP and inorganic phosphate.</text>
</comment>
<dbReference type="Pfam" id="PF03746">
    <property type="entry name" value="LamB_YcsF"/>
    <property type="match status" value="1"/>
</dbReference>
<dbReference type="AlphaFoldDB" id="W9H957"/>
<comment type="catalytic activity">
    <reaction evidence="1">
        <text>5-oxo-L-proline + ATP + 2 H2O = L-glutamate + ADP + phosphate + H(+)</text>
        <dbReference type="Rhea" id="RHEA:10348"/>
        <dbReference type="ChEBI" id="CHEBI:15377"/>
        <dbReference type="ChEBI" id="CHEBI:15378"/>
        <dbReference type="ChEBI" id="CHEBI:29985"/>
        <dbReference type="ChEBI" id="CHEBI:30616"/>
        <dbReference type="ChEBI" id="CHEBI:43474"/>
        <dbReference type="ChEBI" id="CHEBI:58402"/>
        <dbReference type="ChEBI" id="CHEBI:456216"/>
        <dbReference type="EC" id="3.5.2.9"/>
    </reaction>
</comment>
<dbReference type="InterPro" id="IPR005501">
    <property type="entry name" value="LamB/YcsF/PxpA-like"/>
</dbReference>
<keyword evidence="1" id="KW-0067">ATP-binding</keyword>
<dbReference type="GO" id="GO:0017168">
    <property type="term" value="F:5-oxoprolinase (ATP-hydrolyzing) activity"/>
    <property type="evidence" value="ECO:0007669"/>
    <property type="project" value="UniProtKB-UniRule"/>
</dbReference>
<organism evidence="2 3">
    <name type="scientific">Skermanella stibiiresistens SB22</name>
    <dbReference type="NCBI Taxonomy" id="1385369"/>
    <lineage>
        <taxon>Bacteria</taxon>
        <taxon>Pseudomonadati</taxon>
        <taxon>Pseudomonadota</taxon>
        <taxon>Alphaproteobacteria</taxon>
        <taxon>Rhodospirillales</taxon>
        <taxon>Azospirillaceae</taxon>
        <taxon>Skermanella</taxon>
    </lineage>
</organism>
<dbReference type="PANTHER" id="PTHR30292">
    <property type="entry name" value="UNCHARACTERIZED PROTEIN YBGL-RELATED"/>
    <property type="match status" value="1"/>
</dbReference>
<dbReference type="GO" id="GO:0005975">
    <property type="term" value="P:carbohydrate metabolic process"/>
    <property type="evidence" value="ECO:0007669"/>
    <property type="project" value="InterPro"/>
</dbReference>
<dbReference type="HAMAP" id="MF_00691">
    <property type="entry name" value="PxpA"/>
    <property type="match status" value="1"/>
</dbReference>
<evidence type="ECO:0000256" key="1">
    <source>
        <dbReference type="HAMAP-Rule" id="MF_00691"/>
    </source>
</evidence>
<keyword evidence="1" id="KW-0378">Hydrolase</keyword>
<sequence>MFSETNAAGASWTMAGVSKVDLNCDMGESFGVYTLGADAEMLKLVTTANVACGFHAGDPLVIDRTIRLALDAGVAVGAHPSFLDPWGFGRRPIQGEDPGDIERMVIYQIGAVRALAEAAGHRLTHVKAHGSLGNMAAVDLDLALACARAARAVDRDLILVVMPGMETERAALQLGLRVAREVFADRTYDDNGNLTSRKKPGAVLHDAEMAADRVLAMLEAQAITTVTGATIPARIDTICVHGDNPAAVEMARVIRARLETQGIAIEPFSRTLR</sequence>
<dbReference type="SUPFAM" id="SSF88713">
    <property type="entry name" value="Glycoside hydrolase/deacetylase"/>
    <property type="match status" value="1"/>
</dbReference>
<gene>
    <name evidence="1" type="primary">pxpA</name>
    <name evidence="2" type="ORF">N825_27220</name>
</gene>
<dbReference type="NCBIfam" id="NF003814">
    <property type="entry name" value="PRK05406.1-3"/>
    <property type="match status" value="1"/>
</dbReference>
<comment type="caution">
    <text evidence="2">The sequence shown here is derived from an EMBL/GenBank/DDBJ whole genome shotgun (WGS) entry which is preliminary data.</text>
</comment>
<dbReference type="STRING" id="1385369.N825_27220"/>
<dbReference type="InterPro" id="IPR011330">
    <property type="entry name" value="Glyco_hydro/deAcase_b/a-brl"/>
</dbReference>
<accession>W9H957</accession>
<proteinExistence type="inferred from homology"/>
<dbReference type="PATRIC" id="fig|1385369.3.peg.1382"/>
<dbReference type="Gene3D" id="3.20.20.370">
    <property type="entry name" value="Glycoside hydrolase/deacetylase"/>
    <property type="match status" value="1"/>
</dbReference>
<dbReference type="GO" id="GO:0005524">
    <property type="term" value="F:ATP binding"/>
    <property type="evidence" value="ECO:0007669"/>
    <property type="project" value="UniProtKB-UniRule"/>
</dbReference>
<name>W9H957_9PROT</name>
<dbReference type="Proteomes" id="UP000019486">
    <property type="component" value="Unassembled WGS sequence"/>
</dbReference>
<dbReference type="PANTHER" id="PTHR30292:SF0">
    <property type="entry name" value="5-OXOPROLINASE SUBUNIT A"/>
    <property type="match status" value="1"/>
</dbReference>